<protein>
    <submittedName>
        <fullName evidence="1">2629_t:CDS:1</fullName>
    </submittedName>
</protein>
<gene>
    <name evidence="1" type="ORF">FWILDA_LOCUS14639</name>
</gene>
<accession>A0A9W4T302</accession>
<sequence>SRQGFYVVNKLCPYVIRVGYQKSVIVREKSTVLIKNIFQAISKPEIGADHDVLESHPPSYEDVMMEDARRDRESSVDAASMREEIELLEEILGIFDEEEDEE</sequence>
<keyword evidence="2" id="KW-1185">Reference proteome</keyword>
<organism evidence="1 2">
    <name type="scientific">Funneliformis geosporum</name>
    <dbReference type="NCBI Taxonomy" id="1117311"/>
    <lineage>
        <taxon>Eukaryota</taxon>
        <taxon>Fungi</taxon>
        <taxon>Fungi incertae sedis</taxon>
        <taxon>Mucoromycota</taxon>
        <taxon>Glomeromycotina</taxon>
        <taxon>Glomeromycetes</taxon>
        <taxon>Glomerales</taxon>
        <taxon>Glomeraceae</taxon>
        <taxon>Funneliformis</taxon>
    </lineage>
</organism>
<proteinExistence type="predicted"/>
<name>A0A9W4T302_9GLOM</name>
<evidence type="ECO:0000313" key="1">
    <source>
        <dbReference type="EMBL" id="CAI2190564.1"/>
    </source>
</evidence>
<comment type="caution">
    <text evidence="1">The sequence shown here is derived from an EMBL/GenBank/DDBJ whole genome shotgun (WGS) entry which is preliminary data.</text>
</comment>
<dbReference type="EMBL" id="CAMKVN010006672">
    <property type="protein sequence ID" value="CAI2190564.1"/>
    <property type="molecule type" value="Genomic_DNA"/>
</dbReference>
<reference evidence="1" key="1">
    <citation type="submission" date="2022-08" db="EMBL/GenBank/DDBJ databases">
        <authorList>
            <person name="Kallberg Y."/>
            <person name="Tangrot J."/>
            <person name="Rosling A."/>
        </authorList>
    </citation>
    <scope>NUCLEOTIDE SEQUENCE</scope>
    <source>
        <strain evidence="1">Wild A</strain>
    </source>
</reference>
<feature type="non-terminal residue" evidence="1">
    <location>
        <position position="1"/>
    </location>
</feature>
<dbReference type="AlphaFoldDB" id="A0A9W4T302"/>
<dbReference type="Proteomes" id="UP001153678">
    <property type="component" value="Unassembled WGS sequence"/>
</dbReference>
<evidence type="ECO:0000313" key="2">
    <source>
        <dbReference type="Proteomes" id="UP001153678"/>
    </source>
</evidence>